<evidence type="ECO:0000313" key="2">
    <source>
        <dbReference type="EMBL" id="TCT11617.1"/>
    </source>
</evidence>
<evidence type="ECO:0000256" key="1">
    <source>
        <dbReference type="SAM" id="Phobius"/>
    </source>
</evidence>
<dbReference type="AlphaFoldDB" id="A0A4R3MGY0"/>
<evidence type="ECO:0000313" key="3">
    <source>
        <dbReference type="Proteomes" id="UP000294902"/>
    </source>
</evidence>
<feature type="transmembrane region" description="Helical" evidence="1">
    <location>
        <begin position="98"/>
        <end position="116"/>
    </location>
</feature>
<feature type="transmembrane region" description="Helical" evidence="1">
    <location>
        <begin position="21"/>
        <end position="43"/>
    </location>
</feature>
<keyword evidence="1" id="KW-0812">Transmembrane</keyword>
<reference evidence="2 3" key="1">
    <citation type="submission" date="2019-03" db="EMBL/GenBank/DDBJ databases">
        <title>Genomic Encyclopedia of Type Strains, Phase IV (KMG-IV): sequencing the most valuable type-strain genomes for metagenomic binning, comparative biology and taxonomic classification.</title>
        <authorList>
            <person name="Goeker M."/>
        </authorList>
    </citation>
    <scope>NUCLEOTIDE SEQUENCE [LARGE SCALE GENOMIC DNA]</scope>
    <source>
        <strain evidence="2 3">DSM 24629</strain>
    </source>
</reference>
<name>A0A4R3MGY0_9FIRM</name>
<proteinExistence type="predicted"/>
<dbReference type="OrthoDB" id="2622364at2"/>
<dbReference type="EMBL" id="SMAL01000019">
    <property type="protein sequence ID" value="TCT11617.1"/>
    <property type="molecule type" value="Genomic_DNA"/>
</dbReference>
<organism evidence="2 3">
    <name type="scientific">Natranaerovirga pectinivora</name>
    <dbReference type="NCBI Taxonomy" id="682400"/>
    <lineage>
        <taxon>Bacteria</taxon>
        <taxon>Bacillati</taxon>
        <taxon>Bacillota</taxon>
        <taxon>Clostridia</taxon>
        <taxon>Lachnospirales</taxon>
        <taxon>Natranaerovirgaceae</taxon>
        <taxon>Natranaerovirga</taxon>
    </lineage>
</organism>
<dbReference type="RefSeq" id="WP_132254220.1">
    <property type="nucleotide sequence ID" value="NZ_SMAL01000019.1"/>
</dbReference>
<feature type="transmembrane region" description="Helical" evidence="1">
    <location>
        <begin position="128"/>
        <end position="148"/>
    </location>
</feature>
<keyword evidence="3" id="KW-1185">Reference proteome</keyword>
<protein>
    <submittedName>
        <fullName evidence="2">Uncharacterized protein</fullName>
    </submittedName>
</protein>
<feature type="transmembrane region" description="Helical" evidence="1">
    <location>
        <begin position="55"/>
        <end position="78"/>
    </location>
</feature>
<gene>
    <name evidence="2" type="ORF">EDC18_1195</name>
</gene>
<keyword evidence="1" id="KW-1133">Transmembrane helix</keyword>
<comment type="caution">
    <text evidence="2">The sequence shown here is derived from an EMBL/GenBank/DDBJ whole genome shotgun (WGS) entry which is preliminary data.</text>
</comment>
<sequence length="162" mass="18958">MKYQDVDKNIERISRYTKSKYIIKKILLQRFLVLGILLIGINLLFDLQDIRTKEFIYVSIIKIIIILLLGIIVGNFEWNLFVSLKNYEISLSKIRYRFILNMGILSWGLPIGIANMEYPVKSILNNGVHLLIWIIAGIFFGTSMWLVVSDEFKKHLDSNYNI</sequence>
<accession>A0A4R3MGY0</accession>
<keyword evidence="1" id="KW-0472">Membrane</keyword>
<dbReference type="Proteomes" id="UP000294902">
    <property type="component" value="Unassembled WGS sequence"/>
</dbReference>